<evidence type="ECO:0000313" key="1">
    <source>
        <dbReference type="EMBL" id="KAH6932309.1"/>
    </source>
</evidence>
<evidence type="ECO:0000313" key="2">
    <source>
        <dbReference type="Proteomes" id="UP000821845"/>
    </source>
</evidence>
<organism evidence="1 2">
    <name type="scientific">Hyalomma asiaticum</name>
    <name type="common">Tick</name>
    <dbReference type="NCBI Taxonomy" id="266040"/>
    <lineage>
        <taxon>Eukaryota</taxon>
        <taxon>Metazoa</taxon>
        <taxon>Ecdysozoa</taxon>
        <taxon>Arthropoda</taxon>
        <taxon>Chelicerata</taxon>
        <taxon>Arachnida</taxon>
        <taxon>Acari</taxon>
        <taxon>Parasitiformes</taxon>
        <taxon>Ixodida</taxon>
        <taxon>Ixodoidea</taxon>
        <taxon>Ixodidae</taxon>
        <taxon>Hyalomminae</taxon>
        <taxon>Hyalomma</taxon>
    </lineage>
</organism>
<reference evidence="1" key="1">
    <citation type="submission" date="2020-05" db="EMBL/GenBank/DDBJ databases">
        <title>Large-scale comparative analyses of tick genomes elucidate their genetic diversity and vector capacities.</title>
        <authorList>
            <person name="Jia N."/>
            <person name="Wang J."/>
            <person name="Shi W."/>
            <person name="Du L."/>
            <person name="Sun Y."/>
            <person name="Zhan W."/>
            <person name="Jiang J."/>
            <person name="Wang Q."/>
            <person name="Zhang B."/>
            <person name="Ji P."/>
            <person name="Sakyi L.B."/>
            <person name="Cui X."/>
            <person name="Yuan T."/>
            <person name="Jiang B."/>
            <person name="Yang W."/>
            <person name="Lam T.T.-Y."/>
            <person name="Chang Q."/>
            <person name="Ding S."/>
            <person name="Wang X."/>
            <person name="Zhu J."/>
            <person name="Ruan X."/>
            <person name="Zhao L."/>
            <person name="Wei J."/>
            <person name="Que T."/>
            <person name="Du C."/>
            <person name="Cheng J."/>
            <person name="Dai P."/>
            <person name="Han X."/>
            <person name="Huang E."/>
            <person name="Gao Y."/>
            <person name="Liu J."/>
            <person name="Shao H."/>
            <person name="Ye R."/>
            <person name="Li L."/>
            <person name="Wei W."/>
            <person name="Wang X."/>
            <person name="Wang C."/>
            <person name="Yang T."/>
            <person name="Huo Q."/>
            <person name="Li W."/>
            <person name="Guo W."/>
            <person name="Chen H."/>
            <person name="Zhou L."/>
            <person name="Ni X."/>
            <person name="Tian J."/>
            <person name="Zhou Y."/>
            <person name="Sheng Y."/>
            <person name="Liu T."/>
            <person name="Pan Y."/>
            <person name="Xia L."/>
            <person name="Li J."/>
            <person name="Zhao F."/>
            <person name="Cao W."/>
        </authorList>
    </citation>
    <scope>NUCLEOTIDE SEQUENCE</scope>
    <source>
        <strain evidence="1">Hyas-2018</strain>
    </source>
</reference>
<protein>
    <submittedName>
        <fullName evidence="1">Uncharacterized protein</fullName>
    </submittedName>
</protein>
<accession>A0ACB7SEH9</accession>
<dbReference type="EMBL" id="CM023484">
    <property type="protein sequence ID" value="KAH6932309.1"/>
    <property type="molecule type" value="Genomic_DNA"/>
</dbReference>
<comment type="caution">
    <text evidence="1">The sequence shown here is derived from an EMBL/GenBank/DDBJ whole genome shotgun (WGS) entry which is preliminary data.</text>
</comment>
<proteinExistence type="predicted"/>
<gene>
    <name evidence="1" type="ORF">HPB50_004641</name>
</gene>
<keyword evidence="2" id="KW-1185">Reference proteome</keyword>
<sequence length="303" mass="34010">MQNTNRVSNIDVRFPVEVLASVWQQVKGEVIKNCFRKAGFRQNDGSSDEESSVPDDETSDPSVWPQVREAFGADSFSDFVTFDNGVVDNEELTDEEVRATIEGHSELSSDDSEHEDEFPAVRLTSQQQSLMALLRWEEILSVLHLNDPALEKKSTDDGFDHLQNVRPMIEKLNVTFSILAQPEACQAVDKQIIPFKGRRALKVYMAKKPKKWGYKVWVRAGQSGYVHEIEFHRDNLKSDPPDAPVTIGASGRVVLRLATNVPSELLSHLKDKGLHATCTMQKNRTAKCPLMSEKELKKQSGGS</sequence>
<dbReference type="Proteomes" id="UP000821845">
    <property type="component" value="Chromosome 4"/>
</dbReference>
<name>A0ACB7SEH9_HYAAI</name>